<name>A0A0C4WTA4_9GAMM</name>
<dbReference type="Proteomes" id="UP000068210">
    <property type="component" value="Plasmid pAcX50f"/>
</dbReference>
<dbReference type="Pfam" id="PF09722">
    <property type="entry name" value="Xre_MbcA_ParS_C"/>
    <property type="match status" value="1"/>
</dbReference>
<reference evidence="3 4" key="1">
    <citation type="journal article" date="2015" name="PLoS ONE">
        <title>Azotobacter Genomes: The Genome of Azotobacter chroococcum NCIMB 8003 (ATCC 4412).</title>
        <authorList>
            <person name="Robson R.L."/>
            <person name="Jones R."/>
            <person name="Robson R.M."/>
            <person name="Schwartz A."/>
            <person name="Richardson T.H."/>
        </authorList>
    </citation>
    <scope>NUCLEOTIDE SEQUENCE [LARGE SCALE GENOMIC DNA]</scope>
    <source>
        <strain evidence="3 4">NCIMB 8003</strain>
        <plasmid evidence="3">pAcX50f</plasmid>
        <plasmid evidence="4">Plasmid pAcX50f</plasmid>
    </source>
</reference>
<keyword evidence="4" id="KW-1185">Reference proteome</keyword>
<evidence type="ECO:0000313" key="3">
    <source>
        <dbReference type="EMBL" id="AJE23879.1"/>
    </source>
</evidence>
<sequence>MLAEVLRDHGYTAYRARLQSLLDIPESATDFEIHTRITKGFPATRLVQLTEAGVVTPLERDQIIPLRTLKSRIERDQPLTVEESDRFFRAAHITAMAEAVFGDREKARRWLSKPKERFAGLTPMQMLTTQQGTSQVEEMLLQIVEGLAL</sequence>
<dbReference type="AlphaFoldDB" id="A0A0C4WTA4"/>
<dbReference type="RefSeq" id="WP_040107266.1">
    <property type="nucleotide sequence ID" value="NZ_CP010421.1"/>
</dbReference>
<accession>A0A0C4WTA4</accession>
<feature type="domain" description="Antitoxin Xre/MbcA/ParS-like toxin-binding" evidence="1">
    <location>
        <begin position="97"/>
        <end position="143"/>
    </location>
</feature>
<dbReference type="InterPro" id="IPR011979">
    <property type="entry name" value="Antitox_Xre"/>
</dbReference>
<gene>
    <name evidence="2" type="ORF">Achr_f10</name>
    <name evidence="3" type="ORF">Achr_f1850</name>
</gene>
<evidence type="ECO:0000313" key="2">
    <source>
        <dbReference type="EMBL" id="AJE23699.1"/>
    </source>
</evidence>
<dbReference type="KEGG" id="acx:Achr_f1850"/>
<proteinExistence type="predicted"/>
<protein>
    <submittedName>
        <fullName evidence="3">Toxin-antitoxin system antitoxin component</fullName>
    </submittedName>
</protein>
<keyword evidence="3" id="KW-0614">Plasmid</keyword>
<evidence type="ECO:0000259" key="1">
    <source>
        <dbReference type="Pfam" id="PF09722"/>
    </source>
</evidence>
<dbReference type="InterPro" id="IPR024467">
    <property type="entry name" value="Xre/MbcA/ParS-like_toxin-bd"/>
</dbReference>
<dbReference type="NCBIfam" id="TIGR02293">
    <property type="entry name" value="TAS_TIGR02293"/>
    <property type="match status" value="1"/>
</dbReference>
<organism evidence="3 4">
    <name type="scientific">Azotobacter chroococcum NCIMB 8003</name>
    <dbReference type="NCBI Taxonomy" id="1328314"/>
    <lineage>
        <taxon>Bacteria</taxon>
        <taxon>Pseudomonadati</taxon>
        <taxon>Pseudomonadota</taxon>
        <taxon>Gammaproteobacteria</taxon>
        <taxon>Pseudomonadales</taxon>
        <taxon>Pseudomonadaceae</taxon>
        <taxon>Azotobacter</taxon>
    </lineage>
</organism>
<dbReference type="HOGENOM" id="CLU_109353_5_0_6"/>
<dbReference type="EMBL" id="CP010421">
    <property type="protein sequence ID" value="AJE23699.1"/>
    <property type="molecule type" value="Genomic_DNA"/>
</dbReference>
<dbReference type="EMBL" id="CP010421">
    <property type="protein sequence ID" value="AJE23879.1"/>
    <property type="molecule type" value="Genomic_DNA"/>
</dbReference>
<evidence type="ECO:0000313" key="4">
    <source>
        <dbReference type="Proteomes" id="UP000068210"/>
    </source>
</evidence>
<geneLocation type="plasmid" evidence="3 4">
    <name>pAcX50f</name>
</geneLocation>
<dbReference type="KEGG" id="acx:Achr_f10"/>